<proteinExistence type="predicted"/>
<gene>
    <name evidence="1" type="ORF">JR316_0009021</name>
</gene>
<accession>A0ACB8GU64</accession>
<protein>
    <submittedName>
        <fullName evidence="1">Uncharacterized protein</fullName>
    </submittedName>
</protein>
<evidence type="ECO:0000313" key="2">
    <source>
        <dbReference type="Proteomes" id="UP000664032"/>
    </source>
</evidence>
<name>A0ACB8GU64_PSICU</name>
<evidence type="ECO:0000313" key="1">
    <source>
        <dbReference type="EMBL" id="KAH9478564.1"/>
    </source>
</evidence>
<reference evidence="1" key="1">
    <citation type="submission" date="2021-10" db="EMBL/GenBank/DDBJ databases">
        <title>Psilocybe cubensis genome.</title>
        <authorList>
            <person name="Mckernan K.J."/>
            <person name="Crawford S."/>
            <person name="Trippe A."/>
            <person name="Kane L.T."/>
            <person name="Mclaughlin S."/>
        </authorList>
    </citation>
    <scope>NUCLEOTIDE SEQUENCE</scope>
    <source>
        <strain evidence="1">MGC-MH-2018</strain>
    </source>
</reference>
<sequence>MPPDAHKYLETSHNHDRLSYEYTSHLDDPRTGLHPHSSNHYRVYSMNRYPSLSETTYPADHDTLPPLNAKSHYSQEEHSSRSPLGQYRSTLREHHTLSSSNLQNISQDNRGYSSLPDRATGYASQPGTSRYASSRRVSNASDASEHSHPDSHLDDTHSDEATHKLLSFPSMEQTSSIPMSNNPSRPFQHGNDQHHDYEPTYHHDLQHGEHLYSQPHIHYSQSHHPPGHYHQHRHLNAATSNPATPTQSHSHTSFSPINRRNTPNVVLPSLPPTLPYPHPPRSRATSDPYSINEDSYIEPSSSSKFSSYHDFGTGSNLNTGVSTQKKMQYERLSAPPPRFDAPAPEDDNILSRAGSGRTEQERTVETTIAERPGTGPASTPATIPPMIAGTIKKKKKSKMHECEICHKKFPSLLAEAKKKAEDADNV</sequence>
<comment type="caution">
    <text evidence="1">The sequence shown here is derived from an EMBL/GenBank/DDBJ whole genome shotgun (WGS) entry which is preliminary data.</text>
</comment>
<dbReference type="Proteomes" id="UP000664032">
    <property type="component" value="Unassembled WGS sequence"/>
</dbReference>
<organism evidence="1 2">
    <name type="scientific">Psilocybe cubensis</name>
    <name type="common">Psychedelic mushroom</name>
    <name type="synonym">Stropharia cubensis</name>
    <dbReference type="NCBI Taxonomy" id="181762"/>
    <lineage>
        <taxon>Eukaryota</taxon>
        <taxon>Fungi</taxon>
        <taxon>Dikarya</taxon>
        <taxon>Basidiomycota</taxon>
        <taxon>Agaricomycotina</taxon>
        <taxon>Agaricomycetes</taxon>
        <taxon>Agaricomycetidae</taxon>
        <taxon>Agaricales</taxon>
        <taxon>Agaricineae</taxon>
        <taxon>Strophariaceae</taxon>
        <taxon>Psilocybe</taxon>
    </lineage>
</organism>
<keyword evidence="2" id="KW-1185">Reference proteome</keyword>
<dbReference type="EMBL" id="JAFIQS020000008">
    <property type="protein sequence ID" value="KAH9478564.1"/>
    <property type="molecule type" value="Genomic_DNA"/>
</dbReference>